<keyword evidence="2" id="KW-1185">Reference proteome</keyword>
<organism evidence="1 2">
    <name type="scientific">Tulasnella calospora MUT 4182</name>
    <dbReference type="NCBI Taxonomy" id="1051891"/>
    <lineage>
        <taxon>Eukaryota</taxon>
        <taxon>Fungi</taxon>
        <taxon>Dikarya</taxon>
        <taxon>Basidiomycota</taxon>
        <taxon>Agaricomycotina</taxon>
        <taxon>Agaricomycetes</taxon>
        <taxon>Cantharellales</taxon>
        <taxon>Tulasnellaceae</taxon>
        <taxon>Tulasnella</taxon>
    </lineage>
</organism>
<dbReference type="AlphaFoldDB" id="A0A0C3Q1S4"/>
<dbReference type="EMBL" id="KN823115">
    <property type="protein sequence ID" value="KIO22225.1"/>
    <property type="molecule type" value="Genomic_DNA"/>
</dbReference>
<protein>
    <recommendedName>
        <fullName evidence="3">PARP catalytic domain-containing protein</fullName>
    </recommendedName>
</protein>
<gene>
    <name evidence="1" type="ORF">M407DRAFT_28240</name>
</gene>
<dbReference type="Gene3D" id="3.90.228.10">
    <property type="match status" value="1"/>
</dbReference>
<evidence type="ECO:0008006" key="3">
    <source>
        <dbReference type="Google" id="ProtNLM"/>
    </source>
</evidence>
<evidence type="ECO:0000313" key="2">
    <source>
        <dbReference type="Proteomes" id="UP000054248"/>
    </source>
</evidence>
<dbReference type="Proteomes" id="UP000054248">
    <property type="component" value="Unassembled WGS sequence"/>
</dbReference>
<proteinExistence type="predicted"/>
<dbReference type="STRING" id="1051891.A0A0C3Q1S4"/>
<dbReference type="HOGENOM" id="CLU_039434_2_0_1"/>
<name>A0A0C3Q1S4_9AGAM</name>
<reference evidence="1 2" key="1">
    <citation type="submission" date="2014-04" db="EMBL/GenBank/DDBJ databases">
        <authorList>
            <consortium name="DOE Joint Genome Institute"/>
            <person name="Kuo A."/>
            <person name="Girlanda M."/>
            <person name="Perotto S."/>
            <person name="Kohler A."/>
            <person name="Nagy L.G."/>
            <person name="Floudas D."/>
            <person name="Copeland A."/>
            <person name="Barry K.W."/>
            <person name="Cichocki N."/>
            <person name="Veneault-Fourrey C."/>
            <person name="LaButti K."/>
            <person name="Lindquist E.A."/>
            <person name="Lipzen A."/>
            <person name="Lundell T."/>
            <person name="Morin E."/>
            <person name="Murat C."/>
            <person name="Sun H."/>
            <person name="Tunlid A."/>
            <person name="Henrissat B."/>
            <person name="Grigoriev I.V."/>
            <person name="Hibbett D.S."/>
            <person name="Martin F."/>
            <person name="Nordberg H.P."/>
            <person name="Cantor M.N."/>
            <person name="Hua S.X."/>
        </authorList>
    </citation>
    <scope>NUCLEOTIDE SEQUENCE [LARGE SCALE GENOMIC DNA]</scope>
    <source>
        <strain evidence="1 2">MUT 4182</strain>
    </source>
</reference>
<evidence type="ECO:0000313" key="1">
    <source>
        <dbReference type="EMBL" id="KIO22225.1"/>
    </source>
</evidence>
<dbReference type="OrthoDB" id="9514740at2759"/>
<reference evidence="2" key="2">
    <citation type="submission" date="2015-01" db="EMBL/GenBank/DDBJ databases">
        <title>Evolutionary Origins and Diversification of the Mycorrhizal Mutualists.</title>
        <authorList>
            <consortium name="DOE Joint Genome Institute"/>
            <consortium name="Mycorrhizal Genomics Consortium"/>
            <person name="Kohler A."/>
            <person name="Kuo A."/>
            <person name="Nagy L.G."/>
            <person name="Floudas D."/>
            <person name="Copeland A."/>
            <person name="Barry K.W."/>
            <person name="Cichocki N."/>
            <person name="Veneault-Fourrey C."/>
            <person name="LaButti K."/>
            <person name="Lindquist E.A."/>
            <person name="Lipzen A."/>
            <person name="Lundell T."/>
            <person name="Morin E."/>
            <person name="Murat C."/>
            <person name="Riley R."/>
            <person name="Ohm R."/>
            <person name="Sun H."/>
            <person name="Tunlid A."/>
            <person name="Henrissat B."/>
            <person name="Grigoriev I.V."/>
            <person name="Hibbett D.S."/>
            <person name="Martin F."/>
        </authorList>
    </citation>
    <scope>NUCLEOTIDE SEQUENCE [LARGE SCALE GENOMIC DNA]</scope>
    <source>
        <strain evidence="2">MUT 4182</strain>
    </source>
</reference>
<dbReference type="SUPFAM" id="SSF56399">
    <property type="entry name" value="ADP-ribosylation"/>
    <property type="match status" value="1"/>
</dbReference>
<accession>A0A0C3Q1S4</accession>
<sequence>MFKAKLQAIDASYSFEAEGMFAANERRLWHGTKRECTVGDPGTAPTGFCKSTTYSICIIVQPSFSKEKSARGFMFEKGVCTSGTSFRSHGYTKQVAPSPYRAMLMYRVLVGKAKKLTQADHN</sequence>